<reference evidence="1 2" key="1">
    <citation type="submission" date="2019-09" db="EMBL/GenBank/DDBJ databases">
        <title>NBRP : Genome information of microbial organism related human and environment.</title>
        <authorList>
            <person name="Hattori M."/>
            <person name="Oshima K."/>
            <person name="Inaba H."/>
            <person name="Suda W."/>
            <person name="Sakamoto M."/>
            <person name="Iino T."/>
            <person name="Kitahara M."/>
            <person name="Oshida Y."/>
            <person name="Iida T."/>
            <person name="Kudo T."/>
            <person name="Itoh T."/>
            <person name="Ohkuma M."/>
        </authorList>
    </citation>
    <scope>NUCLEOTIDE SEQUENCE [LARGE SCALE GENOMIC DNA]</scope>
    <source>
        <strain evidence="1 2">Mie-1</strain>
    </source>
</reference>
<gene>
    <name evidence="1" type="ORF">JCM17845_24140</name>
</gene>
<proteinExistence type="predicted"/>
<evidence type="ECO:0000313" key="1">
    <source>
        <dbReference type="EMBL" id="GER01791.1"/>
    </source>
</evidence>
<comment type="caution">
    <text evidence="1">The sequence shown here is derived from an EMBL/GenBank/DDBJ whole genome shotgun (WGS) entry which is preliminary data.</text>
</comment>
<organism evidence="1 2">
    <name type="scientific">Iodidimonas gelatinilytica</name>
    <dbReference type="NCBI Taxonomy" id="1236966"/>
    <lineage>
        <taxon>Bacteria</taxon>
        <taxon>Pseudomonadati</taxon>
        <taxon>Pseudomonadota</taxon>
        <taxon>Alphaproteobacteria</taxon>
        <taxon>Iodidimonadales</taxon>
        <taxon>Iodidimonadaceae</taxon>
        <taxon>Iodidimonas</taxon>
    </lineage>
</organism>
<dbReference type="RefSeq" id="WP_150002678.1">
    <property type="nucleotide sequence ID" value="NZ_BKCM01000013.1"/>
</dbReference>
<evidence type="ECO:0000313" key="2">
    <source>
        <dbReference type="Proteomes" id="UP000325187"/>
    </source>
</evidence>
<dbReference type="EMBL" id="BKCM01000013">
    <property type="protein sequence ID" value="GER01791.1"/>
    <property type="molecule type" value="Genomic_DNA"/>
</dbReference>
<protein>
    <submittedName>
        <fullName evidence="1">Uncharacterized protein</fullName>
    </submittedName>
</protein>
<sequence length="63" mass="6848">MFARFAQSTRDAAQGLFGRQYGFFDLLTDNGQLTEQATAQLLAFQKPKAPIVTAPVAMARQAA</sequence>
<dbReference type="AlphaFoldDB" id="A0A5A7N0E0"/>
<dbReference type="Proteomes" id="UP000325187">
    <property type="component" value="Unassembled WGS sequence"/>
</dbReference>
<accession>A0A5A7N0E0</accession>
<name>A0A5A7N0E0_9PROT</name>
<keyword evidence="2" id="KW-1185">Reference proteome</keyword>